<accession>A0A1Y2GEF6</accession>
<dbReference type="AlphaFoldDB" id="A0A1Y2GEF6"/>
<proteinExistence type="predicted"/>
<dbReference type="GeneID" id="33571287"/>
<comment type="caution">
    <text evidence="2">The sequence shown here is derived from an EMBL/GenBank/DDBJ whole genome shotgun (WGS) entry which is preliminary data.</text>
</comment>
<feature type="region of interest" description="Disordered" evidence="1">
    <location>
        <begin position="493"/>
        <end position="547"/>
    </location>
</feature>
<evidence type="ECO:0000256" key="1">
    <source>
        <dbReference type="SAM" id="MobiDB-lite"/>
    </source>
</evidence>
<keyword evidence="3" id="KW-1185">Reference proteome</keyword>
<dbReference type="InParanoid" id="A0A1Y2GEF6"/>
<organism evidence="2 3">
    <name type="scientific">Lobosporangium transversale</name>
    <dbReference type="NCBI Taxonomy" id="64571"/>
    <lineage>
        <taxon>Eukaryota</taxon>
        <taxon>Fungi</taxon>
        <taxon>Fungi incertae sedis</taxon>
        <taxon>Mucoromycota</taxon>
        <taxon>Mortierellomycotina</taxon>
        <taxon>Mortierellomycetes</taxon>
        <taxon>Mortierellales</taxon>
        <taxon>Mortierellaceae</taxon>
        <taxon>Lobosporangium</taxon>
    </lineage>
</organism>
<protein>
    <submittedName>
        <fullName evidence="2">Uncharacterized protein</fullName>
    </submittedName>
</protein>
<evidence type="ECO:0000313" key="2">
    <source>
        <dbReference type="EMBL" id="ORZ08537.1"/>
    </source>
</evidence>
<dbReference type="EMBL" id="MCFF01000037">
    <property type="protein sequence ID" value="ORZ08537.1"/>
    <property type="molecule type" value="Genomic_DNA"/>
</dbReference>
<evidence type="ECO:0000313" key="3">
    <source>
        <dbReference type="Proteomes" id="UP000193648"/>
    </source>
</evidence>
<dbReference type="OrthoDB" id="2432508at2759"/>
<dbReference type="RefSeq" id="XP_021878465.1">
    <property type="nucleotide sequence ID" value="XM_022029444.1"/>
</dbReference>
<feature type="compositionally biased region" description="Low complexity" evidence="1">
    <location>
        <begin position="506"/>
        <end position="542"/>
    </location>
</feature>
<reference evidence="2 3" key="1">
    <citation type="submission" date="2016-07" db="EMBL/GenBank/DDBJ databases">
        <title>Pervasive Adenine N6-methylation of Active Genes in Fungi.</title>
        <authorList>
            <consortium name="DOE Joint Genome Institute"/>
            <person name="Mondo S.J."/>
            <person name="Dannebaum R.O."/>
            <person name="Kuo R.C."/>
            <person name="Labutti K."/>
            <person name="Haridas S."/>
            <person name="Kuo A."/>
            <person name="Salamov A."/>
            <person name="Ahrendt S.R."/>
            <person name="Lipzen A."/>
            <person name="Sullivan W."/>
            <person name="Andreopoulos W.B."/>
            <person name="Clum A."/>
            <person name="Lindquist E."/>
            <person name="Daum C."/>
            <person name="Ramamoorthy G.K."/>
            <person name="Gryganskyi A."/>
            <person name="Culley D."/>
            <person name="Magnuson J.K."/>
            <person name="James T.Y."/>
            <person name="O'Malley M.A."/>
            <person name="Stajich J.E."/>
            <person name="Spatafora J.W."/>
            <person name="Visel A."/>
            <person name="Grigoriev I.V."/>
        </authorList>
    </citation>
    <scope>NUCLEOTIDE SEQUENCE [LARGE SCALE GENOMIC DNA]</scope>
    <source>
        <strain evidence="2 3">NRRL 3116</strain>
    </source>
</reference>
<name>A0A1Y2GEF6_9FUNG</name>
<gene>
    <name evidence="2" type="ORF">BCR41DRAFT_411076</name>
</gene>
<dbReference type="Proteomes" id="UP000193648">
    <property type="component" value="Unassembled WGS sequence"/>
</dbReference>
<sequence>MDNCCFPDFLDFSEMACPKREFTIPEDIEFDQFLNASLPCSSLPNSLSSSRCASVDFDTSPEPSVESTSFRTSVDLGFEQTTERTPPSVPGGDVLAGTTAMTAFDSLLQSTLFIEGGYQMGSTVIKDSGALEHPVTSASIPGTDFAPSQLQYSNNAPIPVLTSDCKHGQQFLLSTMKSSKFIQDHEAPANLAHVSLSSVLDNSGPFAATSLPCVTAPCHWLGAAPLLAPSSDILAFSDCIEQQALSTTQLPLLLPPLLMPSLVTSSSPLSPSSPSSQDILSGRAQSIFINPFEPYTLSDKTLLDDLKANAPYTENQMNPETTAIAMANSTLKHLSTQNDAFSYNSGIQGLFTDFSYSNIPAKHNGLESELRFVQEFLTPPLTMTSWTSSDEPAAQALVIPETEASVLMLYRPNELNQNGPCNIGHVGYMSPQRINKNRTSLKTRSNINSRKPFSMKKITDCAHYRPRNAFFMFRGFVSRLQQYSGLHYNLHRQQKKGNHDDDSHSNNKNGSDVALMSSPCSPLASSSPPTFSLPPQSLSPSSPSLPLPAPPLQSLASAILDPGENILPPTADTSSDFKETESVGCGMTQTKVSISCGKIWSSECFEACGPGGCPNCRMRSLFGQASSFLKLRQAEIERQIEFSESITTATLLEKNIPLLSPSSLPSTTKMMNTSISDNDSESQKNTYVALTAGHLAIMSLENSFNWEEFTQLYYESDLFKWHRNHYLGTNGVLDLEAMKHVWMENELAYEKAFVEGARKRILQEGGSKKLGQRIRRTKLK</sequence>